<name>A0ABQ8WDW8_PENCH</name>
<dbReference type="EMBL" id="JAPVEB010000004">
    <property type="protein sequence ID" value="KAJ5264837.1"/>
    <property type="molecule type" value="Genomic_DNA"/>
</dbReference>
<organism evidence="2 3">
    <name type="scientific">Penicillium chrysogenum</name>
    <name type="common">Penicillium notatum</name>
    <dbReference type="NCBI Taxonomy" id="5076"/>
    <lineage>
        <taxon>Eukaryota</taxon>
        <taxon>Fungi</taxon>
        <taxon>Dikarya</taxon>
        <taxon>Ascomycota</taxon>
        <taxon>Pezizomycotina</taxon>
        <taxon>Eurotiomycetes</taxon>
        <taxon>Eurotiomycetidae</taxon>
        <taxon>Eurotiales</taxon>
        <taxon>Aspergillaceae</taxon>
        <taxon>Penicillium</taxon>
        <taxon>Penicillium chrysogenum species complex</taxon>
    </lineage>
</organism>
<evidence type="ECO:0000313" key="2">
    <source>
        <dbReference type="EMBL" id="KAJ5264837.1"/>
    </source>
</evidence>
<dbReference type="GO" id="GO:0016301">
    <property type="term" value="F:kinase activity"/>
    <property type="evidence" value="ECO:0007669"/>
    <property type="project" value="UniProtKB-KW"/>
</dbReference>
<evidence type="ECO:0000313" key="3">
    <source>
        <dbReference type="Proteomes" id="UP001220256"/>
    </source>
</evidence>
<accession>A0ABQ8WDW8</accession>
<comment type="caution">
    <text evidence="2">The sequence shown here is derived from an EMBL/GenBank/DDBJ whole genome shotgun (WGS) entry which is preliminary data.</text>
</comment>
<keyword evidence="2" id="KW-0418">Kinase</keyword>
<reference evidence="2 3" key="1">
    <citation type="journal article" date="2023" name="IMA Fungus">
        <title>Comparative genomic study of the Penicillium genus elucidates a diverse pangenome and 15 lateral gene transfer events.</title>
        <authorList>
            <person name="Petersen C."/>
            <person name="Sorensen T."/>
            <person name="Nielsen M.R."/>
            <person name="Sondergaard T.E."/>
            <person name="Sorensen J.L."/>
            <person name="Fitzpatrick D.A."/>
            <person name="Frisvad J.C."/>
            <person name="Nielsen K.L."/>
        </authorList>
    </citation>
    <scope>NUCLEOTIDE SEQUENCE [LARGE SCALE GENOMIC DNA]</scope>
    <source>
        <strain evidence="2 3">IBT 3361</strain>
    </source>
</reference>
<dbReference type="Proteomes" id="UP001220256">
    <property type="component" value="Unassembled WGS sequence"/>
</dbReference>
<keyword evidence="2" id="KW-0808">Transferase</keyword>
<keyword evidence="3" id="KW-1185">Reference proteome</keyword>
<proteinExistence type="predicted"/>
<gene>
    <name evidence="2" type="ORF">N7505_007630</name>
</gene>
<feature type="region of interest" description="Disordered" evidence="1">
    <location>
        <begin position="1"/>
        <end position="25"/>
    </location>
</feature>
<protein>
    <submittedName>
        <fullName evidence="2">Histidine kinase osmosensor</fullName>
    </submittedName>
</protein>
<sequence length="63" mass="7045">METRPISTAGPIGRGSIAEPEDKDEEMIDDRYLSSRLHTLNIYFPALQTGPMVLVWPVDTLSI</sequence>
<evidence type="ECO:0000256" key="1">
    <source>
        <dbReference type="SAM" id="MobiDB-lite"/>
    </source>
</evidence>